<sequence>MIRTLFAASLLTAAVPAGAAPYYRAEPTAAPARSVVVTRDNVWRCGAEGCAAERASSRPAIACAALVREIGQLASFSAQDRAFGAEELAACNRRARAD</sequence>
<name>A0A5C6TSZ0_9SPHN</name>
<dbReference type="Proteomes" id="UP000321249">
    <property type="component" value="Unassembled WGS sequence"/>
</dbReference>
<protein>
    <submittedName>
        <fullName evidence="2">Uncharacterized protein</fullName>
    </submittedName>
</protein>
<accession>A0A5C6TSZ0</accession>
<keyword evidence="1" id="KW-0732">Signal</keyword>
<dbReference type="NCBIfam" id="NF047636">
    <property type="entry name" value="CC_3452_fam"/>
    <property type="match status" value="1"/>
</dbReference>
<organism evidence="2 3">
    <name type="scientific">Allosphingosinicella ginsenosidimutans</name>
    <dbReference type="NCBI Taxonomy" id="1176539"/>
    <lineage>
        <taxon>Bacteria</taxon>
        <taxon>Pseudomonadati</taxon>
        <taxon>Pseudomonadota</taxon>
        <taxon>Alphaproteobacteria</taxon>
        <taxon>Sphingomonadales</taxon>
        <taxon>Sphingomonadaceae</taxon>
        <taxon>Allosphingosinicella</taxon>
    </lineage>
</organism>
<dbReference type="AlphaFoldDB" id="A0A5C6TSZ0"/>
<comment type="caution">
    <text evidence="2">The sequence shown here is derived from an EMBL/GenBank/DDBJ whole genome shotgun (WGS) entry which is preliminary data.</text>
</comment>
<feature type="chain" id="PRO_5022912299" evidence="1">
    <location>
        <begin position="20"/>
        <end position="98"/>
    </location>
</feature>
<dbReference type="RefSeq" id="WP_147042786.1">
    <property type="nucleotide sequence ID" value="NZ_BAABIR010000003.1"/>
</dbReference>
<feature type="signal peptide" evidence="1">
    <location>
        <begin position="1"/>
        <end position="19"/>
    </location>
</feature>
<keyword evidence="3" id="KW-1185">Reference proteome</keyword>
<dbReference type="InterPro" id="IPR058067">
    <property type="entry name" value="CC_3452-like"/>
</dbReference>
<dbReference type="EMBL" id="VOQQ01000001">
    <property type="protein sequence ID" value="TXC63376.1"/>
    <property type="molecule type" value="Genomic_DNA"/>
</dbReference>
<dbReference type="Pfam" id="PF26624">
    <property type="entry name" value="DUF8200"/>
    <property type="match status" value="1"/>
</dbReference>
<dbReference type="InterPro" id="IPR058513">
    <property type="entry name" value="DUF8200"/>
</dbReference>
<reference evidence="2 3" key="1">
    <citation type="journal article" date="2015" name="J. Microbiol.">
        <title>Sphingosinicella ginsenosidimutans sp. nov., with ginsenoside converting activity.</title>
        <authorList>
            <person name="Kim J.K."/>
            <person name="Kang M.S."/>
            <person name="Park S.C."/>
            <person name="Kim K.M."/>
            <person name="Choi K."/>
            <person name="Yoon M.H."/>
            <person name="Im W.T."/>
        </authorList>
    </citation>
    <scope>NUCLEOTIDE SEQUENCE [LARGE SCALE GENOMIC DNA]</scope>
    <source>
        <strain evidence="2 3">BS-11</strain>
    </source>
</reference>
<gene>
    <name evidence="2" type="ORF">FRZ32_06715</name>
</gene>
<evidence type="ECO:0000313" key="3">
    <source>
        <dbReference type="Proteomes" id="UP000321249"/>
    </source>
</evidence>
<dbReference type="OrthoDB" id="7594837at2"/>
<evidence type="ECO:0000313" key="2">
    <source>
        <dbReference type="EMBL" id="TXC63376.1"/>
    </source>
</evidence>
<proteinExistence type="predicted"/>
<evidence type="ECO:0000256" key="1">
    <source>
        <dbReference type="SAM" id="SignalP"/>
    </source>
</evidence>